<organism evidence="3 4">
    <name type="scientific">Linum trigynum</name>
    <dbReference type="NCBI Taxonomy" id="586398"/>
    <lineage>
        <taxon>Eukaryota</taxon>
        <taxon>Viridiplantae</taxon>
        <taxon>Streptophyta</taxon>
        <taxon>Embryophyta</taxon>
        <taxon>Tracheophyta</taxon>
        <taxon>Spermatophyta</taxon>
        <taxon>Magnoliopsida</taxon>
        <taxon>eudicotyledons</taxon>
        <taxon>Gunneridae</taxon>
        <taxon>Pentapetalae</taxon>
        <taxon>rosids</taxon>
        <taxon>fabids</taxon>
        <taxon>Malpighiales</taxon>
        <taxon>Linaceae</taxon>
        <taxon>Linum</taxon>
    </lineage>
</organism>
<keyword evidence="4" id="KW-1185">Reference proteome</keyword>
<evidence type="ECO:0000256" key="2">
    <source>
        <dbReference type="SAM" id="Phobius"/>
    </source>
</evidence>
<name>A0AAV2CKZ1_9ROSI</name>
<feature type="transmembrane region" description="Helical" evidence="2">
    <location>
        <begin position="189"/>
        <end position="208"/>
    </location>
</feature>
<feature type="compositionally biased region" description="Acidic residues" evidence="1">
    <location>
        <begin position="92"/>
        <end position="102"/>
    </location>
</feature>
<feature type="region of interest" description="Disordered" evidence="1">
    <location>
        <begin position="69"/>
        <end position="104"/>
    </location>
</feature>
<keyword evidence="2" id="KW-0472">Membrane</keyword>
<gene>
    <name evidence="3" type="ORF">LTRI10_LOCUS4532</name>
</gene>
<dbReference type="Proteomes" id="UP001497516">
    <property type="component" value="Chromosome 1"/>
</dbReference>
<keyword evidence="2" id="KW-1133">Transmembrane helix</keyword>
<dbReference type="EMBL" id="OZ034813">
    <property type="protein sequence ID" value="CAL1356861.1"/>
    <property type="molecule type" value="Genomic_DNA"/>
</dbReference>
<evidence type="ECO:0000256" key="1">
    <source>
        <dbReference type="SAM" id="MobiDB-lite"/>
    </source>
</evidence>
<sequence>MNAPDNSQSLALAFTPSRKGNPLRQNCSLPFSTLRPSLSFLAGDGVSNNSHPPWPSLSFLNSDGASILNGDGAEQLGESRERKGAISIWNNDDGDEDDDDNDGERADQIRTLADRRGAILPPPTGFTWENRGKGREQFCRRGFPFGTTTMVMRMMMTTTGKGRIRSARSPTDGEQFCRPTGFRAMSRRWLPLFYFCLGATYFGNWGFWELGADRDRIVRLVI</sequence>
<dbReference type="AlphaFoldDB" id="A0AAV2CKZ1"/>
<protein>
    <submittedName>
        <fullName evidence="3">Uncharacterized protein</fullName>
    </submittedName>
</protein>
<keyword evidence="2" id="KW-0812">Transmembrane</keyword>
<reference evidence="3 4" key="1">
    <citation type="submission" date="2024-04" db="EMBL/GenBank/DDBJ databases">
        <authorList>
            <person name="Fracassetti M."/>
        </authorList>
    </citation>
    <scope>NUCLEOTIDE SEQUENCE [LARGE SCALE GENOMIC DNA]</scope>
</reference>
<evidence type="ECO:0000313" key="4">
    <source>
        <dbReference type="Proteomes" id="UP001497516"/>
    </source>
</evidence>
<evidence type="ECO:0000313" key="3">
    <source>
        <dbReference type="EMBL" id="CAL1356861.1"/>
    </source>
</evidence>
<proteinExistence type="predicted"/>
<accession>A0AAV2CKZ1</accession>